<proteinExistence type="predicted"/>
<protein>
    <submittedName>
        <fullName evidence="3">Uncharacterized protein</fullName>
    </submittedName>
</protein>
<keyword evidence="2" id="KW-0472">Membrane</keyword>
<feature type="compositionally biased region" description="Acidic residues" evidence="1">
    <location>
        <begin position="244"/>
        <end position="255"/>
    </location>
</feature>
<evidence type="ECO:0000313" key="4">
    <source>
        <dbReference type="Proteomes" id="UP000702544"/>
    </source>
</evidence>
<dbReference type="AlphaFoldDB" id="A0AAE4ZC27"/>
<keyword evidence="2" id="KW-0812">Transmembrane</keyword>
<dbReference type="EMBL" id="JAACAK010000120">
    <property type="protein sequence ID" value="NIR76311.1"/>
    <property type="molecule type" value="Genomic_DNA"/>
</dbReference>
<feature type="compositionally biased region" description="Acidic residues" evidence="1">
    <location>
        <begin position="206"/>
        <end position="220"/>
    </location>
</feature>
<evidence type="ECO:0000256" key="1">
    <source>
        <dbReference type="SAM" id="MobiDB-lite"/>
    </source>
</evidence>
<accession>A0AAE4ZC27</accession>
<organism evidence="3 4">
    <name type="scientific">Candidatus Kutchimonas denitrificans</name>
    <dbReference type="NCBI Taxonomy" id="3056748"/>
    <lineage>
        <taxon>Bacteria</taxon>
        <taxon>Pseudomonadati</taxon>
        <taxon>Gemmatimonadota</taxon>
        <taxon>Gemmatimonadia</taxon>
        <taxon>Candidatus Palauibacterales</taxon>
        <taxon>Candidatus Palauibacteraceae</taxon>
        <taxon>Candidatus Kutchimonas</taxon>
    </lineage>
</organism>
<feature type="compositionally biased region" description="Acidic residues" evidence="1">
    <location>
        <begin position="177"/>
        <end position="187"/>
    </location>
</feature>
<feature type="transmembrane region" description="Helical" evidence="2">
    <location>
        <begin position="12"/>
        <end position="31"/>
    </location>
</feature>
<feature type="region of interest" description="Disordered" evidence="1">
    <location>
        <begin position="140"/>
        <end position="310"/>
    </location>
</feature>
<sequence length="310" mass="34046">MAEHKPTGDAIINWGVVGFGGVLLALAVAAIPQEHLFVRVLAAVAIYVGTLYLSQSGDEPEVENPVLEQLRSKSGGLDRRKYGRLRSATERMLEQVRNMNRVAIEGREGKIAPRHAQAELDRLAAQMRDLIDGIRKSAGVPTPVEEAGRSGKVVQPQIVMPRASRDNPSGSHITATDETETEEEDETEKMLDELEAQAEAAAADSSVEETPEGEEPEPPEEEKKSAAGADDAAMQQIDAALRETDDEGDDGDGEDAEAKKADQAEEEEAEVEKEEEEEEDREEEDDDEEEEVDKEDENDDDEKKARNKRS</sequence>
<feature type="compositionally biased region" description="Acidic residues" evidence="1">
    <location>
        <begin position="264"/>
        <end position="300"/>
    </location>
</feature>
<dbReference type="Proteomes" id="UP000702544">
    <property type="component" value="Unassembled WGS sequence"/>
</dbReference>
<feature type="compositionally biased region" description="Low complexity" evidence="1">
    <location>
        <begin position="226"/>
        <end position="239"/>
    </location>
</feature>
<evidence type="ECO:0000256" key="2">
    <source>
        <dbReference type="SAM" id="Phobius"/>
    </source>
</evidence>
<gene>
    <name evidence="3" type="ORF">GWO12_14550</name>
</gene>
<feature type="transmembrane region" description="Helical" evidence="2">
    <location>
        <begin position="36"/>
        <end position="54"/>
    </location>
</feature>
<keyword evidence="2" id="KW-1133">Transmembrane helix</keyword>
<evidence type="ECO:0000313" key="3">
    <source>
        <dbReference type="EMBL" id="NIR76311.1"/>
    </source>
</evidence>
<comment type="caution">
    <text evidence="3">The sequence shown here is derived from an EMBL/GenBank/DDBJ whole genome shotgun (WGS) entry which is preliminary data.</text>
</comment>
<reference evidence="3 4" key="1">
    <citation type="submission" date="2020-01" db="EMBL/GenBank/DDBJ databases">
        <title>Genomes assembled from Gulf of Kutch pelagic sediment metagenomes.</title>
        <authorList>
            <person name="Chandrashekar M."/>
            <person name="Mahajan M.S."/>
            <person name="Dave K.J."/>
            <person name="Vatsa P."/>
            <person name="Nathani N.M."/>
        </authorList>
    </citation>
    <scope>NUCLEOTIDE SEQUENCE [LARGE SCALE GENOMIC DNA]</scope>
    <source>
        <strain evidence="3">KS3-K002</strain>
    </source>
</reference>
<name>A0AAE4ZC27_9BACT</name>